<dbReference type="GO" id="GO:0018576">
    <property type="term" value="F:catechol 1,2-dioxygenase activity"/>
    <property type="evidence" value="ECO:0007669"/>
    <property type="project" value="InterPro"/>
</dbReference>
<dbReference type="OrthoDB" id="5238185at2759"/>
<feature type="domain" description="Catechol dioxygenase N-terminal" evidence="8">
    <location>
        <begin position="34"/>
        <end position="107"/>
    </location>
</feature>
<evidence type="ECO:0000313" key="9">
    <source>
        <dbReference type="EMBL" id="KIN03574.1"/>
    </source>
</evidence>
<organism evidence="9 10">
    <name type="scientific">Oidiodendron maius (strain Zn)</name>
    <dbReference type="NCBI Taxonomy" id="913774"/>
    <lineage>
        <taxon>Eukaryota</taxon>
        <taxon>Fungi</taxon>
        <taxon>Dikarya</taxon>
        <taxon>Ascomycota</taxon>
        <taxon>Pezizomycotina</taxon>
        <taxon>Leotiomycetes</taxon>
        <taxon>Leotiomycetes incertae sedis</taxon>
        <taxon>Myxotrichaceae</taxon>
        <taxon>Oidiodendron</taxon>
    </lineage>
</organism>
<evidence type="ECO:0000256" key="2">
    <source>
        <dbReference type="ARBA" id="ARBA00007825"/>
    </source>
</evidence>
<dbReference type="GO" id="GO:0008199">
    <property type="term" value="F:ferric iron binding"/>
    <property type="evidence" value="ECO:0007669"/>
    <property type="project" value="InterPro"/>
</dbReference>
<dbReference type="EMBL" id="KN832873">
    <property type="protein sequence ID" value="KIN03574.1"/>
    <property type="molecule type" value="Genomic_DNA"/>
</dbReference>
<evidence type="ECO:0000313" key="10">
    <source>
        <dbReference type="Proteomes" id="UP000054321"/>
    </source>
</evidence>
<reference evidence="10" key="2">
    <citation type="submission" date="2015-01" db="EMBL/GenBank/DDBJ databases">
        <title>Evolutionary Origins and Diversification of the Mycorrhizal Mutualists.</title>
        <authorList>
            <consortium name="DOE Joint Genome Institute"/>
            <consortium name="Mycorrhizal Genomics Consortium"/>
            <person name="Kohler A."/>
            <person name="Kuo A."/>
            <person name="Nagy L.G."/>
            <person name="Floudas D."/>
            <person name="Copeland A."/>
            <person name="Barry K.W."/>
            <person name="Cichocki N."/>
            <person name="Veneault-Fourrey C."/>
            <person name="LaButti K."/>
            <person name="Lindquist E.A."/>
            <person name="Lipzen A."/>
            <person name="Lundell T."/>
            <person name="Morin E."/>
            <person name="Murat C."/>
            <person name="Riley R."/>
            <person name="Ohm R."/>
            <person name="Sun H."/>
            <person name="Tunlid A."/>
            <person name="Henrissat B."/>
            <person name="Grigoriev I.V."/>
            <person name="Hibbett D.S."/>
            <person name="Martin F."/>
        </authorList>
    </citation>
    <scope>NUCLEOTIDE SEQUENCE [LARGE SCALE GENOMIC DNA]</scope>
    <source>
        <strain evidence="10">Zn</strain>
    </source>
</reference>
<dbReference type="InterPro" id="IPR015889">
    <property type="entry name" value="Intradiol_dOase_core"/>
</dbReference>
<evidence type="ECO:0000256" key="5">
    <source>
        <dbReference type="ARBA" id="ARBA00023002"/>
    </source>
</evidence>
<accession>A0A0C3CX36</accession>
<dbReference type="PANTHER" id="PTHR33711:SF7">
    <property type="entry name" value="INTRADIOL RING-CLEAVAGE DIOXYGENASES DOMAIN-CONTAINING PROTEIN-RELATED"/>
    <property type="match status" value="1"/>
</dbReference>
<sequence length="332" mass="37187">MEPSVVLAKLPKLLDLNADNITENVHLINSKNPDVRSKYIMERLVHHLHEFARDTRLSTDEWMAGIQFLTETGKICDDERQEMVLLSDTLGLSLLVDSIDHPKPDGSTEGTVLGPFHTHNLPEKANGDKIMHNDPDGTPVLVVCTVKDVNEQPIKGVRIEIWETDSTGSYDVQRTDHSVPDGRCFMISDHNGAFWFKGVVPVSYPIPHDGPVGKMLKMLSRHPWRPAHLHFILSRPGYDRLITALYLKGDTYETSDAVFGVKSSLLIDLSQADESLAKKYDVKVGTKVIKYDFVLVSEQESLELRAKNSKEALELLGHKVKIINGLPVPDID</sequence>
<dbReference type="InParanoid" id="A0A0C3CX36"/>
<dbReference type="InterPro" id="IPR000627">
    <property type="entry name" value="Intradiol_dOase_C"/>
</dbReference>
<dbReference type="PANTHER" id="PTHR33711">
    <property type="entry name" value="DIOXYGENASE, PUTATIVE (AFU_ORTHOLOGUE AFUA_2G02910)-RELATED"/>
    <property type="match status" value="1"/>
</dbReference>
<keyword evidence="4" id="KW-0223">Dioxygenase</keyword>
<dbReference type="SUPFAM" id="SSF49482">
    <property type="entry name" value="Aromatic compound dioxygenase"/>
    <property type="match status" value="1"/>
</dbReference>
<keyword evidence="10" id="KW-1185">Reference proteome</keyword>
<dbReference type="InterPro" id="IPR050770">
    <property type="entry name" value="Intradiol_RC_Dioxygenase"/>
</dbReference>
<reference evidence="9 10" key="1">
    <citation type="submission" date="2014-04" db="EMBL/GenBank/DDBJ databases">
        <authorList>
            <consortium name="DOE Joint Genome Institute"/>
            <person name="Kuo A."/>
            <person name="Martino E."/>
            <person name="Perotto S."/>
            <person name="Kohler A."/>
            <person name="Nagy L.G."/>
            <person name="Floudas D."/>
            <person name="Copeland A."/>
            <person name="Barry K.W."/>
            <person name="Cichocki N."/>
            <person name="Veneault-Fourrey C."/>
            <person name="LaButti K."/>
            <person name="Lindquist E.A."/>
            <person name="Lipzen A."/>
            <person name="Lundell T."/>
            <person name="Morin E."/>
            <person name="Murat C."/>
            <person name="Sun H."/>
            <person name="Tunlid A."/>
            <person name="Henrissat B."/>
            <person name="Grigoriev I.V."/>
            <person name="Hibbett D.S."/>
            <person name="Martin F."/>
            <person name="Nordberg H.P."/>
            <person name="Cantor M.N."/>
            <person name="Hua S.X."/>
        </authorList>
    </citation>
    <scope>NUCLEOTIDE SEQUENCE [LARGE SCALE GENOMIC DNA]</scope>
    <source>
        <strain evidence="9 10">Zn</strain>
    </source>
</reference>
<dbReference type="Proteomes" id="UP000054321">
    <property type="component" value="Unassembled WGS sequence"/>
</dbReference>
<evidence type="ECO:0000256" key="1">
    <source>
        <dbReference type="ARBA" id="ARBA00001965"/>
    </source>
</evidence>
<comment type="cofactor">
    <cofactor evidence="1">
        <name>Fe(3+)</name>
        <dbReference type="ChEBI" id="CHEBI:29034"/>
    </cofactor>
</comment>
<protein>
    <recommendedName>
        <fullName evidence="11">Intradiol ring-cleavage dioxygenases domain-containing protein</fullName>
    </recommendedName>
</protein>
<dbReference type="GO" id="GO:0009712">
    <property type="term" value="P:catechol-containing compound metabolic process"/>
    <property type="evidence" value="ECO:0007669"/>
    <property type="project" value="InterPro"/>
</dbReference>
<dbReference type="Gene3D" id="2.60.130.10">
    <property type="entry name" value="Aromatic compound dioxygenase"/>
    <property type="match status" value="1"/>
</dbReference>
<evidence type="ECO:0008006" key="11">
    <source>
        <dbReference type="Google" id="ProtNLM"/>
    </source>
</evidence>
<gene>
    <name evidence="9" type="ORF">OIDMADRAFT_39815</name>
</gene>
<keyword evidence="3" id="KW-0479">Metal-binding</keyword>
<dbReference type="Pfam" id="PF04444">
    <property type="entry name" value="Dioxygenase_N"/>
    <property type="match status" value="1"/>
</dbReference>
<dbReference type="AlphaFoldDB" id="A0A0C3CX36"/>
<name>A0A0C3CX36_OIDMZ</name>
<dbReference type="STRING" id="913774.A0A0C3CX36"/>
<evidence type="ECO:0000259" key="8">
    <source>
        <dbReference type="Pfam" id="PF04444"/>
    </source>
</evidence>
<proteinExistence type="inferred from homology"/>
<evidence type="ECO:0000259" key="7">
    <source>
        <dbReference type="Pfam" id="PF00775"/>
    </source>
</evidence>
<evidence type="ECO:0000256" key="4">
    <source>
        <dbReference type="ARBA" id="ARBA00022964"/>
    </source>
</evidence>
<keyword evidence="5" id="KW-0560">Oxidoreductase</keyword>
<evidence type="ECO:0000256" key="6">
    <source>
        <dbReference type="ARBA" id="ARBA00023004"/>
    </source>
</evidence>
<feature type="domain" description="Intradiol ring-cleavage dioxygenases" evidence="7">
    <location>
        <begin position="114"/>
        <end position="295"/>
    </location>
</feature>
<dbReference type="HOGENOM" id="CLU_046727_2_0_1"/>
<comment type="similarity">
    <text evidence="2">Belongs to the intradiol ring-cleavage dioxygenase family.</text>
</comment>
<dbReference type="Pfam" id="PF00775">
    <property type="entry name" value="Dioxygenase_C"/>
    <property type="match status" value="1"/>
</dbReference>
<dbReference type="InterPro" id="IPR007535">
    <property type="entry name" value="Catechol_dOase_N"/>
</dbReference>
<keyword evidence="6" id="KW-0408">Iron</keyword>
<evidence type="ECO:0000256" key="3">
    <source>
        <dbReference type="ARBA" id="ARBA00022723"/>
    </source>
</evidence>